<dbReference type="AlphaFoldDB" id="A0A9P3PL10"/>
<evidence type="ECO:0000313" key="3">
    <source>
        <dbReference type="Proteomes" id="UP001063166"/>
    </source>
</evidence>
<comment type="caution">
    <text evidence="2">The sequence shown here is derived from an EMBL/GenBank/DDBJ whole genome shotgun (WGS) entry which is preliminary data.</text>
</comment>
<feature type="region of interest" description="Disordered" evidence="1">
    <location>
        <begin position="24"/>
        <end position="66"/>
    </location>
</feature>
<reference evidence="2" key="1">
    <citation type="submission" date="2022-07" db="EMBL/GenBank/DDBJ databases">
        <title>The genome of Lyophyllum shimeji provides insight into the initial evolution of ectomycorrhizal fungal genome.</title>
        <authorList>
            <person name="Kobayashi Y."/>
            <person name="Shibata T."/>
            <person name="Hirakawa H."/>
            <person name="Shigenobu S."/>
            <person name="Nishiyama T."/>
            <person name="Yamada A."/>
            <person name="Hasebe M."/>
            <person name="Kawaguchi M."/>
        </authorList>
    </citation>
    <scope>NUCLEOTIDE SEQUENCE</scope>
    <source>
        <strain evidence="2">AT787</strain>
    </source>
</reference>
<proteinExistence type="predicted"/>
<dbReference type="Proteomes" id="UP001063166">
    <property type="component" value="Unassembled WGS sequence"/>
</dbReference>
<gene>
    <name evidence="2" type="ORF">LshimejAT787_0404500</name>
</gene>
<evidence type="ECO:0000256" key="1">
    <source>
        <dbReference type="SAM" id="MobiDB-lite"/>
    </source>
</evidence>
<protein>
    <submittedName>
        <fullName evidence="2">Uncharacterized protein</fullName>
    </submittedName>
</protein>
<feature type="compositionally biased region" description="Polar residues" evidence="1">
    <location>
        <begin position="24"/>
        <end position="34"/>
    </location>
</feature>
<accession>A0A9P3PL10</accession>
<evidence type="ECO:0000313" key="2">
    <source>
        <dbReference type="EMBL" id="GLB37399.1"/>
    </source>
</evidence>
<name>A0A9P3PL10_LYOSH</name>
<dbReference type="EMBL" id="BRPK01000004">
    <property type="protein sequence ID" value="GLB37399.1"/>
    <property type="molecule type" value="Genomic_DNA"/>
</dbReference>
<keyword evidence="3" id="KW-1185">Reference proteome</keyword>
<organism evidence="2 3">
    <name type="scientific">Lyophyllum shimeji</name>
    <name type="common">Hon-shimeji</name>
    <name type="synonym">Tricholoma shimeji</name>
    <dbReference type="NCBI Taxonomy" id="47721"/>
    <lineage>
        <taxon>Eukaryota</taxon>
        <taxon>Fungi</taxon>
        <taxon>Dikarya</taxon>
        <taxon>Basidiomycota</taxon>
        <taxon>Agaricomycotina</taxon>
        <taxon>Agaricomycetes</taxon>
        <taxon>Agaricomycetidae</taxon>
        <taxon>Agaricales</taxon>
        <taxon>Tricholomatineae</taxon>
        <taxon>Lyophyllaceae</taxon>
        <taxon>Lyophyllum</taxon>
    </lineage>
</organism>
<feature type="compositionally biased region" description="Polar residues" evidence="1">
    <location>
        <begin position="49"/>
        <end position="63"/>
    </location>
</feature>
<sequence length="106" mass="11798">MDVLKNCRHPRNPHYRYEFRSTATAQSSEDTFATTRARKHGDGLRPTSGCDTQRARGTNQNPRCSLEPTVRPRLAIIPLSLQLSGINASLASPAFRAAKMSMGWIQ</sequence>